<dbReference type="InterPro" id="IPR000073">
    <property type="entry name" value="AB_hydrolase_1"/>
</dbReference>
<evidence type="ECO:0000313" key="5">
    <source>
        <dbReference type="EMBL" id="MFC4853937.1"/>
    </source>
</evidence>
<dbReference type="PANTHER" id="PTHR43248">
    <property type="entry name" value="2-SUCCINYL-6-HYDROXY-2,4-CYCLOHEXADIENE-1-CARBOXYLATE SYNTHASE"/>
    <property type="match status" value="1"/>
</dbReference>
<proteinExistence type="inferred from homology"/>
<dbReference type="InterPro" id="IPR051601">
    <property type="entry name" value="Serine_prot/Carboxylest_S33"/>
</dbReference>
<evidence type="ECO:0000259" key="4">
    <source>
        <dbReference type="Pfam" id="PF00561"/>
    </source>
</evidence>
<organism evidence="5 6">
    <name type="scientific">Actinophytocola glycyrrhizae</name>
    <dbReference type="NCBI Taxonomy" id="2044873"/>
    <lineage>
        <taxon>Bacteria</taxon>
        <taxon>Bacillati</taxon>
        <taxon>Actinomycetota</taxon>
        <taxon>Actinomycetes</taxon>
        <taxon>Pseudonocardiales</taxon>
        <taxon>Pseudonocardiaceae</taxon>
    </lineage>
</organism>
<comment type="similarity">
    <text evidence="1">Belongs to the peptidase S33 family.</text>
</comment>
<dbReference type="RefSeq" id="WP_378055888.1">
    <property type="nucleotide sequence ID" value="NZ_JBHSIS010000004.1"/>
</dbReference>
<keyword evidence="6" id="KW-1185">Reference proteome</keyword>
<evidence type="ECO:0000256" key="1">
    <source>
        <dbReference type="ARBA" id="ARBA00010088"/>
    </source>
</evidence>
<dbReference type="GO" id="GO:0016787">
    <property type="term" value="F:hydrolase activity"/>
    <property type="evidence" value="ECO:0007669"/>
    <property type="project" value="UniProtKB-KW"/>
</dbReference>
<protein>
    <submittedName>
        <fullName evidence="5">Alpha/beta hydrolase</fullName>
    </submittedName>
</protein>
<gene>
    <name evidence="5" type="ORF">ACFPCV_10510</name>
</gene>
<evidence type="ECO:0000256" key="2">
    <source>
        <dbReference type="ARBA" id="ARBA00022729"/>
    </source>
</evidence>
<keyword evidence="3 5" id="KW-0378">Hydrolase</keyword>
<dbReference type="EMBL" id="JBHSIS010000004">
    <property type="protein sequence ID" value="MFC4853937.1"/>
    <property type="molecule type" value="Genomic_DNA"/>
</dbReference>
<dbReference type="InterPro" id="IPR029058">
    <property type="entry name" value="AB_hydrolase_fold"/>
</dbReference>
<dbReference type="Gene3D" id="3.40.50.1820">
    <property type="entry name" value="alpha/beta hydrolase"/>
    <property type="match status" value="1"/>
</dbReference>
<evidence type="ECO:0000313" key="6">
    <source>
        <dbReference type="Proteomes" id="UP001595859"/>
    </source>
</evidence>
<feature type="domain" description="AB hydrolase-1" evidence="4">
    <location>
        <begin position="111"/>
        <end position="496"/>
    </location>
</feature>
<dbReference type="Pfam" id="PF00561">
    <property type="entry name" value="Abhydrolase_1"/>
    <property type="match status" value="1"/>
</dbReference>
<accession>A0ABV9S0D8</accession>
<reference evidence="6" key="1">
    <citation type="journal article" date="2019" name="Int. J. Syst. Evol. Microbiol.">
        <title>The Global Catalogue of Microorganisms (GCM) 10K type strain sequencing project: providing services to taxonomists for standard genome sequencing and annotation.</title>
        <authorList>
            <consortium name="The Broad Institute Genomics Platform"/>
            <consortium name="The Broad Institute Genome Sequencing Center for Infectious Disease"/>
            <person name="Wu L."/>
            <person name="Ma J."/>
        </authorList>
    </citation>
    <scope>NUCLEOTIDE SEQUENCE [LARGE SCALE GENOMIC DNA]</scope>
    <source>
        <strain evidence="6">ZS-22-S1</strain>
    </source>
</reference>
<dbReference type="Proteomes" id="UP001595859">
    <property type="component" value="Unassembled WGS sequence"/>
</dbReference>
<evidence type="ECO:0000256" key="3">
    <source>
        <dbReference type="ARBA" id="ARBA00022801"/>
    </source>
</evidence>
<keyword evidence="2" id="KW-0732">Signal</keyword>
<dbReference type="PANTHER" id="PTHR43248:SF29">
    <property type="entry name" value="TRIPEPTIDYL AMINOPEPTIDASE"/>
    <property type="match status" value="1"/>
</dbReference>
<sequence length="523" mass="55641">MTASILLASVAGACTTSVDGEAGPRLPFEEQNEPAGPVPPGLEQFYGQPLTWEGCADYGRTDYDEQALRADGLQCTHLTVPLDYTKPDGDTIELGVLRRPATDRDQRIGSLVINPGGPGAAGLSTAAALADVNDTLAARFDFVGFDPRGVGSSEPTVECLSDEEIDEERADDDELDVSPEGVANLDAEAKEYAQKCAANTEFGTAMLANLGTRDVVKDIDVLRAALGDEKLTYLGYSYGTRIGSTYAETFPGNVRAMVLDGALDPSKTPVEEVVAQGAGFQKAFDDFVAWCTGEDDCALGRDKGQALKQFHDLVRPLGENPAEVGDGRRLSYEDATTGVVQALYSEQLWEHLNSGLNELKQNEGATLMSLADLYLERDPDGTYSTTQDVFTAVRCVDDPRVTDPDEALAVNREYKEAAPFLDDGNPPTAVLDACAYWPVPNTGEPHVPDVPGLPAVLVISTTGDPATPYEAGGALAEGLGGVLLTYEATQHTVFLQDNECVDGAGVKYLTDLELPAEGTRCSP</sequence>
<dbReference type="SUPFAM" id="SSF53474">
    <property type="entry name" value="alpha/beta-Hydrolases"/>
    <property type="match status" value="1"/>
</dbReference>
<comment type="caution">
    <text evidence="5">The sequence shown here is derived from an EMBL/GenBank/DDBJ whole genome shotgun (WGS) entry which is preliminary data.</text>
</comment>
<name>A0ABV9S0D8_9PSEU</name>